<dbReference type="SUPFAM" id="SSF51182">
    <property type="entry name" value="RmlC-like cupins"/>
    <property type="match status" value="1"/>
</dbReference>
<dbReference type="InterPro" id="IPR001387">
    <property type="entry name" value="Cro/C1-type_HTH"/>
</dbReference>
<dbReference type="Pfam" id="PF07883">
    <property type="entry name" value="Cupin_2"/>
    <property type="match status" value="1"/>
</dbReference>
<dbReference type="InterPro" id="IPR010982">
    <property type="entry name" value="Lambda_DNA-bd_dom_sf"/>
</dbReference>
<dbReference type="InterPro" id="IPR013096">
    <property type="entry name" value="Cupin_2"/>
</dbReference>
<dbReference type="PANTHER" id="PTHR46797:SF23">
    <property type="entry name" value="HTH-TYPE TRANSCRIPTIONAL REGULATOR SUTR"/>
    <property type="match status" value="1"/>
</dbReference>
<dbReference type="STRING" id="45068.Llon_1722"/>
<dbReference type="EMBL" id="LNYK01000026">
    <property type="protein sequence ID" value="KTD20369.1"/>
    <property type="molecule type" value="Genomic_DNA"/>
</dbReference>
<evidence type="ECO:0000256" key="3">
    <source>
        <dbReference type="ARBA" id="ARBA00023163"/>
    </source>
</evidence>
<dbReference type="GO" id="GO:0003677">
    <property type="term" value="F:DNA binding"/>
    <property type="evidence" value="ECO:0007669"/>
    <property type="project" value="UniProtKB-KW"/>
</dbReference>
<dbReference type="InterPro" id="IPR011051">
    <property type="entry name" value="RmlC_Cupin_sf"/>
</dbReference>
<keyword evidence="1" id="KW-0805">Transcription regulation</keyword>
<dbReference type="Proteomes" id="UP000054997">
    <property type="component" value="Unassembled WGS sequence"/>
</dbReference>
<evidence type="ECO:0000313" key="5">
    <source>
        <dbReference type="EMBL" id="KTD20369.1"/>
    </source>
</evidence>
<comment type="caution">
    <text evidence="5">The sequence shown here is derived from an EMBL/GenBank/DDBJ whole genome shotgun (WGS) entry which is preliminary data.</text>
</comment>
<dbReference type="CDD" id="cd02209">
    <property type="entry name" value="cupin_XRE_C"/>
    <property type="match status" value="1"/>
</dbReference>
<dbReference type="CDD" id="cd00093">
    <property type="entry name" value="HTH_XRE"/>
    <property type="match status" value="1"/>
</dbReference>
<dbReference type="GO" id="GO:0003700">
    <property type="term" value="F:DNA-binding transcription factor activity"/>
    <property type="evidence" value="ECO:0007669"/>
    <property type="project" value="TreeGrafter"/>
</dbReference>
<dbReference type="SMART" id="SM00530">
    <property type="entry name" value="HTH_XRE"/>
    <property type="match status" value="1"/>
</dbReference>
<evidence type="ECO:0000256" key="2">
    <source>
        <dbReference type="ARBA" id="ARBA00023125"/>
    </source>
</evidence>
<evidence type="ECO:0000313" key="6">
    <source>
        <dbReference type="Proteomes" id="UP000054997"/>
    </source>
</evidence>
<dbReference type="Gene3D" id="2.60.120.10">
    <property type="entry name" value="Jelly Rolls"/>
    <property type="match status" value="1"/>
</dbReference>
<dbReference type="OrthoDB" id="9792093at2"/>
<reference evidence="5 6" key="1">
    <citation type="submission" date="2015-11" db="EMBL/GenBank/DDBJ databases">
        <title>Genomic analysis of 38 Legionella species identifies large and diverse effector repertoires.</title>
        <authorList>
            <person name="Burstein D."/>
            <person name="Amaro F."/>
            <person name="Zusman T."/>
            <person name="Lifshitz Z."/>
            <person name="Cohen O."/>
            <person name="Gilbert J.A."/>
            <person name="Pupko T."/>
            <person name="Shuman H.A."/>
            <person name="Segal G."/>
        </authorList>
    </citation>
    <scope>NUCLEOTIDE SEQUENCE [LARGE SCALE GENOMIC DNA]</scope>
    <source>
        <strain evidence="5 6">ATCC 49505</strain>
    </source>
</reference>
<dbReference type="AlphaFoldDB" id="A0A0W0VJS4"/>
<feature type="domain" description="HTH cro/C1-type" evidence="4">
    <location>
        <begin position="12"/>
        <end position="66"/>
    </location>
</feature>
<dbReference type="RefSeq" id="WP_058529701.1">
    <property type="nucleotide sequence ID" value="NZ_CAAAHZ010000021.1"/>
</dbReference>
<proteinExistence type="predicted"/>
<dbReference type="Pfam" id="PF01381">
    <property type="entry name" value="HTH_3"/>
    <property type="match status" value="1"/>
</dbReference>
<accession>A0A0W0VJS4</accession>
<dbReference type="PROSITE" id="PS50943">
    <property type="entry name" value="HTH_CROC1"/>
    <property type="match status" value="1"/>
</dbReference>
<dbReference type="PATRIC" id="fig|45068.5.peg.1868"/>
<gene>
    <name evidence="5" type="primary">ydcN</name>
    <name evidence="5" type="ORF">Llon_1722</name>
</gene>
<sequence>MQDIFKRIAKTLKQMRQERGWSLDKTAKETGVSKAMLGQIEREESSPTIATLWKIATGFQTSFSSFIEEISEETNHPLYRVSDTKTMHPEDEKIRIHPLFPFDKTLRFELFVIELLPGCEHLSPPHGRSVIEHVVVIEGNLEVLINGCWKPLTKGEGLRFNANQPHGYRNTLPTISRFHDIIHYG</sequence>
<keyword evidence="2 5" id="KW-0238">DNA-binding</keyword>
<dbReference type="SUPFAM" id="SSF47413">
    <property type="entry name" value="lambda repressor-like DNA-binding domains"/>
    <property type="match status" value="1"/>
</dbReference>
<dbReference type="InterPro" id="IPR050807">
    <property type="entry name" value="TransReg_Diox_bact_type"/>
</dbReference>
<keyword evidence="3" id="KW-0804">Transcription</keyword>
<dbReference type="Gene3D" id="1.10.260.40">
    <property type="entry name" value="lambda repressor-like DNA-binding domains"/>
    <property type="match status" value="1"/>
</dbReference>
<dbReference type="GO" id="GO:0005829">
    <property type="term" value="C:cytosol"/>
    <property type="evidence" value="ECO:0007669"/>
    <property type="project" value="TreeGrafter"/>
</dbReference>
<keyword evidence="6" id="KW-1185">Reference proteome</keyword>
<organism evidence="5 6">
    <name type="scientific">Legionella londiniensis</name>
    <dbReference type="NCBI Taxonomy" id="45068"/>
    <lineage>
        <taxon>Bacteria</taxon>
        <taxon>Pseudomonadati</taxon>
        <taxon>Pseudomonadota</taxon>
        <taxon>Gammaproteobacteria</taxon>
        <taxon>Legionellales</taxon>
        <taxon>Legionellaceae</taxon>
        <taxon>Legionella</taxon>
    </lineage>
</organism>
<protein>
    <submittedName>
        <fullName evidence="5">DNA-binding transcriptional regulator</fullName>
    </submittedName>
</protein>
<evidence type="ECO:0000259" key="4">
    <source>
        <dbReference type="PROSITE" id="PS50943"/>
    </source>
</evidence>
<dbReference type="PANTHER" id="PTHR46797">
    <property type="entry name" value="HTH-TYPE TRANSCRIPTIONAL REGULATOR"/>
    <property type="match status" value="1"/>
</dbReference>
<evidence type="ECO:0000256" key="1">
    <source>
        <dbReference type="ARBA" id="ARBA00023015"/>
    </source>
</evidence>
<dbReference type="InterPro" id="IPR014710">
    <property type="entry name" value="RmlC-like_jellyroll"/>
</dbReference>
<name>A0A0W0VJS4_9GAMM</name>